<dbReference type="STRING" id="989370.AOQ71_22875"/>
<organism evidence="7 8">
    <name type="scientific">Bradyrhizobium manausense</name>
    <dbReference type="NCBI Taxonomy" id="989370"/>
    <lineage>
        <taxon>Bacteria</taxon>
        <taxon>Pseudomonadati</taxon>
        <taxon>Pseudomonadota</taxon>
        <taxon>Alphaproteobacteria</taxon>
        <taxon>Hyphomicrobiales</taxon>
        <taxon>Nitrobacteraceae</taxon>
        <taxon>Bradyrhizobium</taxon>
    </lineage>
</organism>
<dbReference type="Gene3D" id="3.40.50.970">
    <property type="match status" value="2"/>
</dbReference>
<dbReference type="PANTHER" id="PTHR42981">
    <property type="entry name" value="PYRUVATE DEHYDROGENASE [UBIQUINONE]"/>
    <property type="match status" value="1"/>
</dbReference>
<dbReference type="GO" id="GO:0030976">
    <property type="term" value="F:thiamine pyrophosphate binding"/>
    <property type="evidence" value="ECO:0007669"/>
    <property type="project" value="InterPro"/>
</dbReference>
<evidence type="ECO:0000313" key="8">
    <source>
        <dbReference type="Proteomes" id="UP000051936"/>
    </source>
</evidence>
<feature type="domain" description="Thiamine pyrophosphate enzyme TPP-binding" evidence="5">
    <location>
        <begin position="380"/>
        <end position="527"/>
    </location>
</feature>
<dbReference type="InterPro" id="IPR012001">
    <property type="entry name" value="Thiamin_PyroP_enz_TPP-bd_dom"/>
</dbReference>
<keyword evidence="7" id="KW-0670">Pyruvate</keyword>
<reference evidence="7 8" key="1">
    <citation type="submission" date="2015-09" db="EMBL/GenBank/DDBJ databases">
        <title>Draft Genome Sequence of Bradyrhizobium manausense Strain BR 3351T, a Novel Symbiotic Nitrogen-Fixing Alphaproteobacterium Isolated from Brazilian Amazon Rain Forest.</title>
        <authorList>
            <person name="De Araujo J.L."/>
            <person name="Zilli J.E."/>
        </authorList>
    </citation>
    <scope>NUCLEOTIDE SEQUENCE [LARGE SCALE GENOMIC DNA]</scope>
    <source>
        <strain evidence="7 8">BR3351</strain>
    </source>
</reference>
<dbReference type="GO" id="GO:0000287">
    <property type="term" value="F:magnesium ion binding"/>
    <property type="evidence" value="ECO:0007669"/>
    <property type="project" value="InterPro"/>
</dbReference>
<dbReference type="InterPro" id="IPR029035">
    <property type="entry name" value="DHS-like_NAD/FAD-binding_dom"/>
</dbReference>
<keyword evidence="8" id="KW-1185">Reference proteome</keyword>
<dbReference type="RefSeq" id="WP_057751319.1">
    <property type="nucleotide sequence ID" value="NZ_LJYG01000094.1"/>
</dbReference>
<feature type="domain" description="Thiamine pyrophosphate enzyme N-terminal TPP-binding" evidence="6">
    <location>
        <begin position="4"/>
        <end position="112"/>
    </location>
</feature>
<protein>
    <submittedName>
        <fullName evidence="7">Pyruvate dehydrogenase</fullName>
    </submittedName>
</protein>
<sequence>MSKTVADVLVGALEQIGVKHIFGLIGDSLNPLADAVRRSKVEWIGVRHEEGAALAAAGQAKLTGQLAVCAGTTGPGSNHLVAGLYEACRDHAPVLALSGDMPRKFHGTDYIQTTEPDLLFRDVSLYTETIATPAQAGAVIHQAIAAAYAGPGVAHLTLPQDVLATTAEGGVASIATLQPRPEFAANEQDVAEMARRIDAVDRIVIMCGAGCRGATEELRKLSDRLKAPLVHSLRGKELMAYDDPRWMGGLGIIGTKPVYEAVQDCELLLMVGTDYPYSNFLPDKDKVIQVDVRPHVLGRRAPTTLGVTGSARPTLALLLGKVAPKIDGRFWDRVTRERRKWDEMLDKQADLRRSKDNLHPQVVARAVSDLAHPDAVFALDTGLNTLWSANWIRQTGSQRILGSFNNAAVGTALGHANGVQALERSRQVIALIGDGGFNMLMGEFLTAVQHKLAVKIVIYNNSSLGLIRLEAESVGLVPFRRAIEFPNPDFAALARACGGHGFLARTPAELMSALPEAFATEGPAIVDAVVLADEMPNVPHVDLEQVGHFALAKIKEAVLAVTGG</sequence>
<evidence type="ECO:0000259" key="4">
    <source>
        <dbReference type="Pfam" id="PF00205"/>
    </source>
</evidence>
<dbReference type="Proteomes" id="UP000051936">
    <property type="component" value="Unassembled WGS sequence"/>
</dbReference>
<dbReference type="GO" id="GO:0019752">
    <property type="term" value="P:carboxylic acid metabolic process"/>
    <property type="evidence" value="ECO:0007669"/>
    <property type="project" value="UniProtKB-ARBA"/>
</dbReference>
<dbReference type="InterPro" id="IPR029061">
    <property type="entry name" value="THDP-binding"/>
</dbReference>
<keyword evidence="2 3" id="KW-0786">Thiamine pyrophosphate</keyword>
<dbReference type="OrthoDB" id="4494979at2"/>
<evidence type="ECO:0000256" key="3">
    <source>
        <dbReference type="RuleBase" id="RU362132"/>
    </source>
</evidence>
<dbReference type="SUPFAM" id="SSF52518">
    <property type="entry name" value="Thiamin diphosphate-binding fold (THDP-binding)"/>
    <property type="match status" value="2"/>
</dbReference>
<dbReference type="PANTHER" id="PTHR42981:SF2">
    <property type="entry name" value="PYRUVATE DEHYDROGENASE [UBIQUINONE]"/>
    <property type="match status" value="1"/>
</dbReference>
<dbReference type="InterPro" id="IPR012000">
    <property type="entry name" value="Thiamin_PyroP_enz_cen_dom"/>
</dbReference>
<dbReference type="EMBL" id="LJYG01000094">
    <property type="protein sequence ID" value="KRQ08330.1"/>
    <property type="molecule type" value="Genomic_DNA"/>
</dbReference>
<dbReference type="GO" id="GO:0003824">
    <property type="term" value="F:catalytic activity"/>
    <property type="evidence" value="ECO:0007669"/>
    <property type="project" value="InterPro"/>
</dbReference>
<evidence type="ECO:0000256" key="1">
    <source>
        <dbReference type="ARBA" id="ARBA00007812"/>
    </source>
</evidence>
<dbReference type="Pfam" id="PF02776">
    <property type="entry name" value="TPP_enzyme_N"/>
    <property type="match status" value="1"/>
</dbReference>
<comment type="similarity">
    <text evidence="1 3">Belongs to the TPP enzyme family.</text>
</comment>
<name>A0A0R3DE63_9BRAD</name>
<evidence type="ECO:0000259" key="5">
    <source>
        <dbReference type="Pfam" id="PF02775"/>
    </source>
</evidence>
<dbReference type="Pfam" id="PF00205">
    <property type="entry name" value="TPP_enzyme_M"/>
    <property type="match status" value="1"/>
</dbReference>
<dbReference type="InterPro" id="IPR011766">
    <property type="entry name" value="TPP_enzyme_TPP-bd"/>
</dbReference>
<gene>
    <name evidence="7" type="ORF">AOQ71_22875</name>
</gene>
<dbReference type="Gene3D" id="3.40.50.1220">
    <property type="entry name" value="TPP-binding domain"/>
    <property type="match status" value="1"/>
</dbReference>
<comment type="caution">
    <text evidence="7">The sequence shown here is derived from an EMBL/GenBank/DDBJ whole genome shotgun (WGS) entry which is preliminary data.</text>
</comment>
<evidence type="ECO:0000256" key="2">
    <source>
        <dbReference type="ARBA" id="ARBA00023052"/>
    </source>
</evidence>
<evidence type="ECO:0000313" key="7">
    <source>
        <dbReference type="EMBL" id="KRQ08330.1"/>
    </source>
</evidence>
<accession>A0A0R3DE63</accession>
<dbReference type="Pfam" id="PF02775">
    <property type="entry name" value="TPP_enzyme_C"/>
    <property type="match status" value="1"/>
</dbReference>
<dbReference type="InterPro" id="IPR047211">
    <property type="entry name" value="POXB-like"/>
</dbReference>
<dbReference type="AlphaFoldDB" id="A0A0R3DE63"/>
<evidence type="ECO:0000259" key="6">
    <source>
        <dbReference type="Pfam" id="PF02776"/>
    </source>
</evidence>
<proteinExistence type="inferred from homology"/>
<feature type="domain" description="Thiamine pyrophosphate enzyme central" evidence="4">
    <location>
        <begin position="190"/>
        <end position="316"/>
    </location>
</feature>
<dbReference type="SUPFAM" id="SSF52467">
    <property type="entry name" value="DHS-like NAD/FAD-binding domain"/>
    <property type="match status" value="1"/>
</dbReference>